<dbReference type="Pfam" id="PF00107">
    <property type="entry name" value="ADH_zinc_N"/>
    <property type="match status" value="1"/>
</dbReference>
<feature type="domain" description="Enoyl reductase (ER)" evidence="5">
    <location>
        <begin position="8"/>
        <end position="329"/>
    </location>
</feature>
<comment type="cofactor">
    <cofactor evidence="4">
        <name>Zn(2+)</name>
        <dbReference type="ChEBI" id="CHEBI:29105"/>
    </cofactor>
</comment>
<protein>
    <submittedName>
        <fullName evidence="6">Alcohol dehydrogenase GroES domain protein</fullName>
    </submittedName>
</protein>
<keyword evidence="1 4" id="KW-0479">Metal-binding</keyword>
<dbReference type="InterPro" id="IPR013149">
    <property type="entry name" value="ADH-like_C"/>
</dbReference>
<dbReference type="SUPFAM" id="SSF51735">
    <property type="entry name" value="NAD(P)-binding Rossmann-fold domains"/>
    <property type="match status" value="1"/>
</dbReference>
<evidence type="ECO:0000313" key="6">
    <source>
        <dbReference type="EMBL" id="CAG5086725.1"/>
    </source>
</evidence>
<accession>A0ABN7S1X2</accession>
<proteinExistence type="inferred from homology"/>
<keyword evidence="2 4" id="KW-0862">Zinc</keyword>
<evidence type="ECO:0000259" key="5">
    <source>
        <dbReference type="SMART" id="SM00829"/>
    </source>
</evidence>
<dbReference type="Gene3D" id="3.90.180.10">
    <property type="entry name" value="Medium-chain alcohol dehydrogenases, catalytic domain"/>
    <property type="match status" value="1"/>
</dbReference>
<dbReference type="Proteomes" id="UP000681526">
    <property type="component" value="Unassembled WGS sequence"/>
</dbReference>
<dbReference type="PANTHER" id="PTHR43401:SF2">
    <property type="entry name" value="L-THREONINE 3-DEHYDROGENASE"/>
    <property type="match status" value="1"/>
</dbReference>
<comment type="caution">
    <text evidence="6">The sequence shown here is derived from an EMBL/GenBank/DDBJ whole genome shotgun (WGS) entry which is preliminary data.</text>
</comment>
<dbReference type="PROSITE" id="PS00059">
    <property type="entry name" value="ADH_ZINC"/>
    <property type="match status" value="1"/>
</dbReference>
<keyword evidence="7" id="KW-1185">Reference proteome</keyword>
<dbReference type="InterPro" id="IPR020843">
    <property type="entry name" value="ER"/>
</dbReference>
<evidence type="ECO:0000256" key="3">
    <source>
        <dbReference type="ARBA" id="ARBA00023002"/>
    </source>
</evidence>
<keyword evidence="3" id="KW-0560">Oxidoreductase</keyword>
<gene>
    <name evidence="6" type="primary">txxe 2078</name>
    <name evidence="6" type="ORF">TXXE_10185</name>
</gene>
<dbReference type="InterPro" id="IPR036291">
    <property type="entry name" value="NAD(P)-bd_dom_sf"/>
</dbReference>
<evidence type="ECO:0000256" key="2">
    <source>
        <dbReference type="ARBA" id="ARBA00022833"/>
    </source>
</evidence>
<sequence>MRQIRAFGPQDLRMVETEDPVPGTGEVVVDVMACGICGSDKWFWYVEGPHPYVAGHEAAGVVSAVGPGVRELRVGDRVAVNNVRGCGECEACREEAYVRCTGGLSHMGFGFSEKIAVPERNCLKLHDAISFEQGALIFDNWGTPYSALARTNMKAGDTVLVTGCGPIGLAAVGLCRQRGARVAAVDVLPARLAAAKRQGAEWTGAPGDGLADELCRFAGKDGFDYVVECSGHPSSYDLGFEVIGMGGTIVVVGEKAEIRVNSSRIIHKHLTITGSLYSTMPAGRAVQELMVRGEIDPMAFVTHTFRLEELPEKFGDVIEAKDGLIKAVVVR</sequence>
<dbReference type="InterPro" id="IPR013154">
    <property type="entry name" value="ADH-like_N"/>
</dbReference>
<dbReference type="InterPro" id="IPR050129">
    <property type="entry name" value="Zn_alcohol_dh"/>
</dbReference>
<dbReference type="Pfam" id="PF08240">
    <property type="entry name" value="ADH_N"/>
    <property type="match status" value="1"/>
</dbReference>
<evidence type="ECO:0000256" key="1">
    <source>
        <dbReference type="ARBA" id="ARBA00022723"/>
    </source>
</evidence>
<dbReference type="RefSeq" id="WP_213484536.1">
    <property type="nucleotide sequence ID" value="NZ_CAJRAY010000044.1"/>
</dbReference>
<organism evidence="6 7">
    <name type="scientific">Thermobacillus xylanilyticus</name>
    <dbReference type="NCBI Taxonomy" id="76633"/>
    <lineage>
        <taxon>Bacteria</taxon>
        <taxon>Bacillati</taxon>
        <taxon>Bacillota</taxon>
        <taxon>Bacilli</taxon>
        <taxon>Bacillales</taxon>
        <taxon>Paenibacillaceae</taxon>
        <taxon>Thermobacillus</taxon>
    </lineage>
</organism>
<dbReference type="SUPFAM" id="SSF50129">
    <property type="entry name" value="GroES-like"/>
    <property type="match status" value="1"/>
</dbReference>
<name>A0ABN7S1X2_THEXY</name>
<dbReference type="SMART" id="SM00829">
    <property type="entry name" value="PKS_ER"/>
    <property type="match status" value="1"/>
</dbReference>
<dbReference type="PANTHER" id="PTHR43401">
    <property type="entry name" value="L-THREONINE 3-DEHYDROGENASE"/>
    <property type="match status" value="1"/>
</dbReference>
<evidence type="ECO:0000256" key="4">
    <source>
        <dbReference type="RuleBase" id="RU361277"/>
    </source>
</evidence>
<dbReference type="EMBL" id="CAJRAY010000044">
    <property type="protein sequence ID" value="CAG5086725.1"/>
    <property type="molecule type" value="Genomic_DNA"/>
</dbReference>
<dbReference type="InterPro" id="IPR002328">
    <property type="entry name" value="ADH_Zn_CS"/>
</dbReference>
<reference evidence="6 7" key="1">
    <citation type="submission" date="2021-04" db="EMBL/GenBank/DDBJ databases">
        <authorList>
            <person name="Rakotoarivonina H."/>
        </authorList>
    </citation>
    <scope>NUCLEOTIDE SEQUENCE [LARGE SCALE GENOMIC DNA]</scope>
    <source>
        <strain evidence="6 7">XE</strain>
    </source>
</reference>
<dbReference type="InterPro" id="IPR011032">
    <property type="entry name" value="GroES-like_sf"/>
</dbReference>
<comment type="similarity">
    <text evidence="4">Belongs to the zinc-containing alcohol dehydrogenase family.</text>
</comment>
<evidence type="ECO:0000313" key="7">
    <source>
        <dbReference type="Proteomes" id="UP000681526"/>
    </source>
</evidence>